<accession>A0ABN5JM23</accession>
<dbReference type="InterPro" id="IPR036388">
    <property type="entry name" value="WH-like_DNA-bd_sf"/>
</dbReference>
<protein>
    <recommendedName>
        <fullName evidence="2">Peptidase S74 domain-containing protein</fullName>
    </recommendedName>
</protein>
<feature type="domain" description="Peptidase S74" evidence="2">
    <location>
        <begin position="489"/>
        <end position="581"/>
    </location>
</feature>
<reference evidence="4" key="1">
    <citation type="journal article" date="2018" name="MSphere">
        <title>Fusobacterium Genomics Using MinION and Illumina Sequencing Enables Genome Completion and Correction.</title>
        <authorList>
            <person name="Todd S.M."/>
            <person name="Settlage R.E."/>
            <person name="Lahmers K.K."/>
            <person name="Slade D.J."/>
        </authorList>
    </citation>
    <scope>NUCLEOTIDE SEQUENCE [LARGE SCALE GENOMIC DNA]</scope>
    <source>
        <strain evidence="4">ATCC 27725</strain>
    </source>
</reference>
<evidence type="ECO:0000313" key="3">
    <source>
        <dbReference type="EMBL" id="AVQ32644.1"/>
    </source>
</evidence>
<keyword evidence="1" id="KW-0175">Coiled coil</keyword>
<dbReference type="PROSITE" id="PS51688">
    <property type="entry name" value="ICA"/>
    <property type="match status" value="1"/>
</dbReference>
<feature type="coiled-coil region" evidence="1">
    <location>
        <begin position="560"/>
        <end position="587"/>
    </location>
</feature>
<gene>
    <name evidence="3" type="ORF">C4N18_15465</name>
</gene>
<proteinExistence type="predicted"/>
<sequence>MSEINYKQGKLVLPVKEFLIEKGVYQYEINGIEMGTSVVLYKEELGIFKVMPKGDFQIIGDTNNQYLKIVNEKVFGTYLSIQIVSIKKLISSIYEPSSDIDINTMLHEMNNVIQDVHEITDYLKKTNQIVDSEKATNVFPDLPIGSTVIKLEDGTLGGIPISDMYEHFDRLTDRIYNTVLGRLNIDYQNFKNGMLQYSQELEQSIKSNVDVYVTEKFVEFDNKVTESENKITQKGEEILEELGKFDPTGLVTKVADLENTRVLRSGDTMTGSLLVTSAKPNTSVSIYHDGFIDINRTDNPAVVRFFTEGNTQGCYVGRYGSTSGINALNMGNTIGNAFYRIYDNGIHEILGSQLHFNSQNLNGLFKLKTTKEIGLSWGYSARIVFDNDNKEATFTGLGNQGMFVFSTPINSFPIFRMIKANAEAYDVNIVTMNDKVLVMEQQFLDKRAGGTIYGGVDIQNAHSANSYYSRSTITSAGAITSSSNVVAYSDIRLKENLKPLTNTLDIIDNLNVYHYNWKDTKKEDIGVIAQEVEQVFPELVIEIDDPVKGKIKGVDYGKLATVSLQAIKELKQEITQLKAEIKTIKEA</sequence>
<dbReference type="EMBL" id="CP028104">
    <property type="protein sequence ID" value="AVQ32644.1"/>
    <property type="molecule type" value="Genomic_DNA"/>
</dbReference>
<dbReference type="Gene3D" id="1.10.10.10">
    <property type="entry name" value="Winged helix-like DNA-binding domain superfamily/Winged helix DNA-binding domain"/>
    <property type="match status" value="1"/>
</dbReference>
<evidence type="ECO:0000259" key="2">
    <source>
        <dbReference type="PROSITE" id="PS51688"/>
    </source>
</evidence>
<keyword evidence="4" id="KW-1185">Reference proteome</keyword>
<name>A0ABN5JM23_FUSVA</name>
<evidence type="ECO:0000313" key="4">
    <source>
        <dbReference type="Proteomes" id="UP000241238"/>
    </source>
</evidence>
<dbReference type="Pfam" id="PF13884">
    <property type="entry name" value="Peptidase_S74"/>
    <property type="match status" value="1"/>
</dbReference>
<dbReference type="Proteomes" id="UP000241238">
    <property type="component" value="Plasmid pFvar_27725"/>
</dbReference>
<geneLocation type="plasmid" evidence="4">
    <name>pfvar_27725</name>
</geneLocation>
<dbReference type="InterPro" id="IPR030392">
    <property type="entry name" value="S74_ICA"/>
</dbReference>
<evidence type="ECO:0000256" key="1">
    <source>
        <dbReference type="SAM" id="Coils"/>
    </source>
</evidence>
<organism evidence="3 4">
    <name type="scientific">Fusobacterium varium ATCC 27725</name>
    <dbReference type="NCBI Taxonomy" id="469618"/>
    <lineage>
        <taxon>Bacteria</taxon>
        <taxon>Fusobacteriati</taxon>
        <taxon>Fusobacteriota</taxon>
        <taxon>Fusobacteriia</taxon>
        <taxon>Fusobacteriales</taxon>
        <taxon>Fusobacteriaceae</taxon>
        <taxon>Fusobacterium</taxon>
    </lineage>
</organism>
<keyword evidence="3" id="KW-0614">Plasmid</keyword>